<keyword evidence="1" id="KW-0812">Transmembrane</keyword>
<name>A0ABU2Y8V8_9FLAO</name>
<comment type="caution">
    <text evidence="2">The sequence shown here is derived from an EMBL/GenBank/DDBJ whole genome shotgun (WGS) entry which is preliminary data.</text>
</comment>
<keyword evidence="3" id="KW-1185">Reference proteome</keyword>
<keyword evidence="1" id="KW-1133">Transmembrane helix</keyword>
<dbReference type="EMBL" id="JAVRHV010000007">
    <property type="protein sequence ID" value="MDT0554099.1"/>
    <property type="molecule type" value="Genomic_DNA"/>
</dbReference>
<dbReference type="Proteomes" id="UP001252186">
    <property type="component" value="Unassembled WGS sequence"/>
</dbReference>
<keyword evidence="1" id="KW-0472">Membrane</keyword>
<protein>
    <submittedName>
        <fullName evidence="2">Uncharacterized protein</fullName>
    </submittedName>
</protein>
<evidence type="ECO:0000256" key="1">
    <source>
        <dbReference type="SAM" id="Phobius"/>
    </source>
</evidence>
<evidence type="ECO:0000313" key="2">
    <source>
        <dbReference type="EMBL" id="MDT0554099.1"/>
    </source>
</evidence>
<dbReference type="RefSeq" id="WP_311594183.1">
    <property type="nucleotide sequence ID" value="NZ_JAVRHV010000007.1"/>
</dbReference>
<sequence>MIKFFRKIRQQLLNEGKTSKYFKYAIGEIVLVVIGILIALQINTWNQERLNNIERQNIIASLNSEFLKNKTQFISVKEDHDNSKRAAMQFMEYIGEQNHQNFTQNEIDILIHRIFPMSDYVPSNNAIDDIIQSGKLSTLKNSELSSKLSDWKSLMSILSSRDDKMEVWVFNQLIPYLNKYISWRDVGVQNNYNWSTQGTLPTDYKNLFTDLEFENILENHIYFVNQSLRRQNEALNLIDEIIELTSTE</sequence>
<gene>
    <name evidence="2" type="ORF">RM519_12635</name>
</gene>
<evidence type="ECO:0000313" key="3">
    <source>
        <dbReference type="Proteomes" id="UP001252186"/>
    </source>
</evidence>
<proteinExistence type="predicted"/>
<accession>A0ABU2Y8V8</accession>
<reference evidence="2 3" key="1">
    <citation type="submission" date="2023-09" db="EMBL/GenBank/DDBJ databases">
        <authorList>
            <person name="Rey-Velasco X."/>
        </authorList>
    </citation>
    <scope>NUCLEOTIDE SEQUENCE [LARGE SCALE GENOMIC DNA]</scope>
    <source>
        <strain evidence="2 3">P050</strain>
    </source>
</reference>
<organism evidence="2 3">
    <name type="scientific">Urechidicola vernalis</name>
    <dbReference type="NCBI Taxonomy" id="3075600"/>
    <lineage>
        <taxon>Bacteria</taxon>
        <taxon>Pseudomonadati</taxon>
        <taxon>Bacteroidota</taxon>
        <taxon>Flavobacteriia</taxon>
        <taxon>Flavobacteriales</taxon>
        <taxon>Flavobacteriaceae</taxon>
        <taxon>Urechidicola</taxon>
    </lineage>
</organism>
<feature type="transmembrane region" description="Helical" evidence="1">
    <location>
        <begin position="21"/>
        <end position="42"/>
    </location>
</feature>